<dbReference type="SUPFAM" id="SSF52266">
    <property type="entry name" value="SGNH hydrolase"/>
    <property type="match status" value="1"/>
</dbReference>
<reference evidence="2" key="2">
    <citation type="submission" date="2018-05" db="EMBL/GenBank/DDBJ databases">
        <title>OpunRS2 (Oryza punctata Reference Sequence Version 2).</title>
        <authorList>
            <person name="Zhang J."/>
            <person name="Kudrna D."/>
            <person name="Lee S."/>
            <person name="Talag J."/>
            <person name="Welchert J."/>
            <person name="Wing R.A."/>
        </authorList>
    </citation>
    <scope>NUCLEOTIDE SEQUENCE [LARGE SCALE GENOMIC DNA]</scope>
</reference>
<evidence type="ECO:0000313" key="3">
    <source>
        <dbReference type="Proteomes" id="UP000026962"/>
    </source>
</evidence>
<dbReference type="Proteomes" id="UP000026962">
    <property type="component" value="Chromosome 1"/>
</dbReference>
<evidence type="ECO:0000313" key="2">
    <source>
        <dbReference type="EnsemblPlants" id="OPUNC01G19180.1"/>
    </source>
</evidence>
<evidence type="ECO:0008006" key="4">
    <source>
        <dbReference type="Google" id="ProtNLM"/>
    </source>
</evidence>
<organism evidence="2">
    <name type="scientific">Oryza punctata</name>
    <name type="common">Red rice</name>
    <dbReference type="NCBI Taxonomy" id="4537"/>
    <lineage>
        <taxon>Eukaryota</taxon>
        <taxon>Viridiplantae</taxon>
        <taxon>Streptophyta</taxon>
        <taxon>Embryophyta</taxon>
        <taxon>Tracheophyta</taxon>
        <taxon>Spermatophyta</taxon>
        <taxon>Magnoliopsida</taxon>
        <taxon>Liliopsida</taxon>
        <taxon>Poales</taxon>
        <taxon>Poaceae</taxon>
        <taxon>BOP clade</taxon>
        <taxon>Oryzoideae</taxon>
        <taxon>Oryzeae</taxon>
        <taxon>Oryzinae</taxon>
        <taxon>Oryza</taxon>
    </lineage>
</organism>
<protein>
    <recommendedName>
        <fullName evidence="4">SGNH hydrolase-type esterase domain-containing protein</fullName>
    </recommendedName>
</protein>
<reference evidence="2" key="1">
    <citation type="submission" date="2015-04" db="UniProtKB">
        <authorList>
            <consortium name="EnsemblPlants"/>
        </authorList>
    </citation>
    <scope>IDENTIFICATION</scope>
</reference>
<dbReference type="OMA" id="MNPREDM"/>
<dbReference type="AlphaFoldDB" id="A0A0E0JJV3"/>
<evidence type="ECO:0000256" key="1">
    <source>
        <dbReference type="SAM" id="MobiDB-lite"/>
    </source>
</evidence>
<dbReference type="InterPro" id="IPR036514">
    <property type="entry name" value="SGNH_hydro_sf"/>
</dbReference>
<dbReference type="STRING" id="4537.A0A0E0JJV3"/>
<dbReference type="EnsemblPlants" id="OPUNC01G19180.1">
    <property type="protein sequence ID" value="OPUNC01G19180.1"/>
    <property type="gene ID" value="OPUNC01G19180"/>
</dbReference>
<dbReference type="Gene3D" id="3.40.50.1110">
    <property type="entry name" value="SGNH hydrolase"/>
    <property type="match status" value="2"/>
</dbReference>
<dbReference type="HOGENOM" id="CLU_051989_10_0_1"/>
<keyword evidence="3" id="KW-1185">Reference proteome</keyword>
<dbReference type="eggNOG" id="KOG3035">
    <property type="taxonomic scope" value="Eukaryota"/>
</dbReference>
<dbReference type="PANTHER" id="PTHR14209">
    <property type="entry name" value="ISOAMYL ACETATE-HYDROLYZING ESTERASE 1"/>
    <property type="match status" value="1"/>
</dbReference>
<name>A0A0E0JJV3_ORYPU</name>
<proteinExistence type="predicted"/>
<sequence>MRPRLMLFGDSITELSFAGGGWGTALADHFARKAMDGAADANTDAITVFFGANDACLPDRHPMRSHMHVPLDEYQAKPPNDGHPPELYSSRLHRYMNPREDMYGEDDPSKLPERTNETAGTYAQASLATSPNSSGLSP</sequence>
<dbReference type="PANTHER" id="PTHR14209:SF20">
    <property type="entry name" value="OS09G0121900 PROTEIN"/>
    <property type="match status" value="1"/>
</dbReference>
<feature type="region of interest" description="Disordered" evidence="1">
    <location>
        <begin position="73"/>
        <end position="138"/>
    </location>
</feature>
<feature type="compositionally biased region" description="Basic and acidic residues" evidence="1">
    <location>
        <begin position="97"/>
        <end position="116"/>
    </location>
</feature>
<accession>A0A0E0JJV3</accession>
<feature type="compositionally biased region" description="Polar residues" evidence="1">
    <location>
        <begin position="117"/>
        <end position="138"/>
    </location>
</feature>
<dbReference type="InterPro" id="IPR045136">
    <property type="entry name" value="Iah1-like"/>
</dbReference>
<dbReference type="Gramene" id="OPUNC01G19180.1">
    <property type="protein sequence ID" value="OPUNC01G19180.1"/>
    <property type="gene ID" value="OPUNC01G19180"/>
</dbReference>